<feature type="region of interest" description="Disordered" evidence="11">
    <location>
        <begin position="52"/>
        <end position="79"/>
    </location>
</feature>
<dbReference type="Proteomes" id="UP000483672">
    <property type="component" value="Unassembled WGS sequence"/>
</dbReference>
<feature type="domain" description="XPA C-terminal" evidence="12">
    <location>
        <begin position="260"/>
        <end position="310"/>
    </location>
</feature>
<dbReference type="GO" id="GO:0070914">
    <property type="term" value="P:UV-damage excision repair"/>
    <property type="evidence" value="ECO:0007669"/>
    <property type="project" value="TreeGrafter"/>
</dbReference>
<keyword evidence="9" id="KW-0539">Nucleus</keyword>
<dbReference type="GO" id="GO:1901255">
    <property type="term" value="P:nucleotide-excision repair involved in interstrand cross-link repair"/>
    <property type="evidence" value="ECO:0007669"/>
    <property type="project" value="TreeGrafter"/>
</dbReference>
<evidence type="ECO:0000256" key="11">
    <source>
        <dbReference type="SAM" id="MobiDB-lite"/>
    </source>
</evidence>
<comment type="subcellular location">
    <subcellularLocation>
        <location evidence="1">Nucleus</location>
    </subcellularLocation>
</comment>
<keyword evidence="8" id="KW-0234">DNA repair</keyword>
<evidence type="ECO:0000256" key="9">
    <source>
        <dbReference type="ARBA" id="ARBA00023242"/>
    </source>
</evidence>
<evidence type="ECO:0000256" key="8">
    <source>
        <dbReference type="ARBA" id="ARBA00023204"/>
    </source>
</evidence>
<evidence type="ECO:0000313" key="15">
    <source>
        <dbReference type="Proteomes" id="UP000483672"/>
    </source>
</evidence>
<evidence type="ECO:0000256" key="5">
    <source>
        <dbReference type="ARBA" id="ARBA00022771"/>
    </source>
</evidence>
<reference evidence="14 15" key="1">
    <citation type="submission" date="2019-06" db="EMBL/GenBank/DDBJ databases">
        <authorList>
            <person name="Palmer J.M."/>
        </authorList>
    </citation>
    <scope>NUCLEOTIDE SEQUENCE [LARGE SCALE GENOMIC DNA]</scope>
    <source>
        <strain evidence="14 15">TWF191</strain>
        <strain evidence="13">TWF679</strain>
    </source>
</reference>
<evidence type="ECO:0000313" key="14">
    <source>
        <dbReference type="EMBL" id="KAF3225544.1"/>
    </source>
</evidence>
<dbReference type="InterPro" id="IPR022656">
    <property type="entry name" value="XPA_C"/>
</dbReference>
<dbReference type="NCBIfam" id="TIGR00598">
    <property type="entry name" value="rad14"/>
    <property type="match status" value="1"/>
</dbReference>
<keyword evidence="4" id="KW-0227">DNA damage</keyword>
<dbReference type="PANTHER" id="PTHR10142:SF0">
    <property type="entry name" value="DNA REPAIR PROTEIN COMPLEMENTING XP-A CELLS"/>
    <property type="match status" value="1"/>
</dbReference>
<evidence type="ECO:0000256" key="1">
    <source>
        <dbReference type="ARBA" id="ARBA00004123"/>
    </source>
</evidence>
<dbReference type="CDD" id="cd21077">
    <property type="entry name" value="DBD_Rad14"/>
    <property type="match status" value="1"/>
</dbReference>
<evidence type="ECO:0000256" key="2">
    <source>
        <dbReference type="ARBA" id="ARBA00005548"/>
    </source>
</evidence>
<dbReference type="GO" id="GO:0006284">
    <property type="term" value="P:base-excision repair"/>
    <property type="evidence" value="ECO:0007669"/>
    <property type="project" value="TreeGrafter"/>
</dbReference>
<dbReference type="Pfam" id="PF05181">
    <property type="entry name" value="XPA_C"/>
    <property type="match status" value="1"/>
</dbReference>
<dbReference type="OrthoDB" id="5368863at2759"/>
<comment type="caution">
    <text evidence="14">The sequence shown here is derived from an EMBL/GenBank/DDBJ whole genome shotgun (WGS) entry which is preliminary data.</text>
</comment>
<dbReference type="EMBL" id="WIPF01000027">
    <property type="protein sequence ID" value="KAF3225544.1"/>
    <property type="molecule type" value="Genomic_DNA"/>
</dbReference>
<dbReference type="EMBL" id="WIWT01000061">
    <property type="protein sequence ID" value="KAF3205919.1"/>
    <property type="molecule type" value="Genomic_DNA"/>
</dbReference>
<evidence type="ECO:0000256" key="6">
    <source>
        <dbReference type="ARBA" id="ARBA00022833"/>
    </source>
</evidence>
<dbReference type="GO" id="GO:0008270">
    <property type="term" value="F:zinc ion binding"/>
    <property type="evidence" value="ECO:0007669"/>
    <property type="project" value="UniProtKB-KW"/>
</dbReference>
<dbReference type="Gene3D" id="3.90.530.10">
    <property type="entry name" value="XPA C-terminal domain"/>
    <property type="match status" value="1"/>
</dbReference>
<dbReference type="GO" id="GO:0000715">
    <property type="term" value="P:nucleotide-excision repair, DNA damage recognition"/>
    <property type="evidence" value="ECO:0007669"/>
    <property type="project" value="TreeGrafter"/>
</dbReference>
<evidence type="ECO:0000259" key="12">
    <source>
        <dbReference type="Pfam" id="PF05181"/>
    </source>
</evidence>
<keyword evidence="6" id="KW-0862">Zinc</keyword>
<evidence type="ECO:0000256" key="3">
    <source>
        <dbReference type="ARBA" id="ARBA00022723"/>
    </source>
</evidence>
<dbReference type="InterPro" id="IPR037129">
    <property type="entry name" value="XPA_sf"/>
</dbReference>
<evidence type="ECO:0000313" key="13">
    <source>
        <dbReference type="EMBL" id="KAF3205919.1"/>
    </source>
</evidence>
<keyword evidence="7" id="KW-0238">DNA-binding</keyword>
<dbReference type="SUPFAM" id="SSF46955">
    <property type="entry name" value="Putative DNA-binding domain"/>
    <property type="match status" value="1"/>
</dbReference>
<keyword evidence="3" id="KW-0479">Metal-binding</keyword>
<dbReference type="PANTHER" id="PTHR10142">
    <property type="entry name" value="DNA REPAIR PROTEIN COMPLEMENTING XP-A CELLS"/>
    <property type="match status" value="1"/>
</dbReference>
<comment type="similarity">
    <text evidence="2">Belongs to the XPA family.</text>
</comment>
<dbReference type="InterPro" id="IPR009061">
    <property type="entry name" value="DNA-bd_dom_put_sf"/>
</dbReference>
<name>A0A6G1ME54_ORBOL</name>
<keyword evidence="5" id="KW-0863">Zinc-finger</keyword>
<evidence type="ECO:0000256" key="4">
    <source>
        <dbReference type="ARBA" id="ARBA00022763"/>
    </source>
</evidence>
<evidence type="ECO:0000256" key="7">
    <source>
        <dbReference type="ARBA" id="ARBA00023125"/>
    </source>
</evidence>
<dbReference type="GO" id="GO:0000110">
    <property type="term" value="C:nucleotide-excision repair factor 1 complex"/>
    <property type="evidence" value="ECO:0007669"/>
    <property type="project" value="TreeGrafter"/>
</dbReference>
<dbReference type="AlphaFoldDB" id="A0A6G1ME54"/>
<gene>
    <name evidence="14" type="ORF">TWF191_005247</name>
    <name evidence="13" type="ORF">TWF679_009100</name>
</gene>
<proteinExistence type="inferred from homology"/>
<protein>
    <recommendedName>
        <fullName evidence="10">DNA repair protein RAD14</fullName>
    </recommendedName>
</protein>
<dbReference type="Proteomes" id="UP000614610">
    <property type="component" value="Unassembled WGS sequence"/>
</dbReference>
<sequence>MTNSTRVKPPPPSQSFATSIPLHSHTEASYDHRSYHFSYYIAPSDTVISTMSTPPPDLTAGPPVTPSRHFSKAGAPPTPEQIRKLETERLKAKALRQQKDQDASIASAPLPRGTKRTFDSVATSAISPSKPEHAKNFRNAKDVRPIDSIQPAKKFQKFVEYDLSKMADTKGGFISVSDDPQSLLAAAEAAGKPSNMTLEDWDKQQLKKKLQKEKRGVFEPAITQSGKKCFECESLELDWNFLEVFGSRVCGKCREKFPDKYSLLTKTECREDYLLTDPELRDEELLPHMDKPNPHKANWATMNLYLRYQVEEFAWKKWGSPEALDAEYERRTEEQKRRKETKFQKRLLDLKKRTRVETWKRNGKFESSSKGKHVHEWGELMGGNDGMGVKKCLECGMEVEEMII</sequence>
<accession>A0A6G1ME54</accession>
<organism evidence="14 15">
    <name type="scientific">Orbilia oligospora</name>
    <name type="common">Nematode-trapping fungus</name>
    <name type="synonym">Arthrobotrys oligospora</name>
    <dbReference type="NCBI Taxonomy" id="2813651"/>
    <lineage>
        <taxon>Eukaryota</taxon>
        <taxon>Fungi</taxon>
        <taxon>Dikarya</taxon>
        <taxon>Ascomycota</taxon>
        <taxon>Pezizomycotina</taxon>
        <taxon>Orbiliomycetes</taxon>
        <taxon>Orbiliales</taxon>
        <taxon>Orbiliaceae</taxon>
        <taxon>Orbilia</taxon>
    </lineage>
</organism>
<feature type="region of interest" description="Disordered" evidence="11">
    <location>
        <begin position="1"/>
        <end position="21"/>
    </location>
</feature>
<evidence type="ECO:0000256" key="10">
    <source>
        <dbReference type="ARBA" id="ARBA00072989"/>
    </source>
</evidence>
<dbReference type="FunFam" id="3.90.530.10:FF:000003">
    <property type="entry name" value="Dna repair rad14 protein"/>
    <property type="match status" value="1"/>
</dbReference>
<dbReference type="InterPro" id="IPR000465">
    <property type="entry name" value="XPA/RAD14"/>
</dbReference>
<dbReference type="GO" id="GO:0003684">
    <property type="term" value="F:damaged DNA binding"/>
    <property type="evidence" value="ECO:0007669"/>
    <property type="project" value="InterPro"/>
</dbReference>